<gene>
    <name evidence="1" type="ORF">DXB99_06395</name>
</gene>
<accession>A0A3E4YC69</accession>
<protein>
    <submittedName>
        <fullName evidence="1">Uncharacterized protein</fullName>
    </submittedName>
</protein>
<organism evidence="1 2">
    <name type="scientific">Agathobacter rectalis</name>
    <dbReference type="NCBI Taxonomy" id="39491"/>
    <lineage>
        <taxon>Bacteria</taxon>
        <taxon>Bacillati</taxon>
        <taxon>Bacillota</taxon>
        <taxon>Clostridia</taxon>
        <taxon>Lachnospirales</taxon>
        <taxon>Lachnospiraceae</taxon>
        <taxon>Agathobacter</taxon>
    </lineage>
</organism>
<dbReference type="RefSeq" id="WP_117718672.1">
    <property type="nucleotide sequence ID" value="NZ_QSTP01000005.1"/>
</dbReference>
<dbReference type="EMBL" id="QSTP01000005">
    <property type="protein sequence ID" value="RGM72163.1"/>
    <property type="molecule type" value="Genomic_DNA"/>
</dbReference>
<reference evidence="1 2" key="1">
    <citation type="submission" date="2018-08" db="EMBL/GenBank/DDBJ databases">
        <title>A genome reference for cultivated species of the human gut microbiota.</title>
        <authorList>
            <person name="Zou Y."/>
            <person name="Xue W."/>
            <person name="Luo G."/>
        </authorList>
    </citation>
    <scope>NUCLEOTIDE SEQUENCE [LARGE SCALE GENOMIC DNA]</scope>
    <source>
        <strain evidence="1 2">OM07-13</strain>
    </source>
</reference>
<sequence>MGLFKNIGKILHCDAQKEKVVALIYECNDLIKESEIYRLEHPDANIKSHSAIIKQHSKEEFSFIIDELEKIGKDIRFNIHNYDSMTEAIDLINKEISSIEHDLNNAKTMEMLEQEDFLEDKLINSKVTSEEENAEELENEDFELNF</sequence>
<name>A0A3E4YC69_9FIRM</name>
<evidence type="ECO:0000313" key="1">
    <source>
        <dbReference type="EMBL" id="RGM72163.1"/>
    </source>
</evidence>
<dbReference type="AlphaFoldDB" id="A0A3E4YC69"/>
<comment type="caution">
    <text evidence="1">The sequence shown here is derived from an EMBL/GenBank/DDBJ whole genome shotgun (WGS) entry which is preliminary data.</text>
</comment>
<evidence type="ECO:0000313" key="2">
    <source>
        <dbReference type="Proteomes" id="UP000260758"/>
    </source>
</evidence>
<proteinExistence type="predicted"/>
<dbReference type="Proteomes" id="UP000260758">
    <property type="component" value="Unassembled WGS sequence"/>
</dbReference>